<proteinExistence type="inferred from homology"/>
<evidence type="ECO:0000256" key="1">
    <source>
        <dbReference type="ARBA" id="ARBA00008668"/>
    </source>
</evidence>
<protein>
    <submittedName>
        <fullName evidence="5">GDSL esterase/lipase</fullName>
    </submittedName>
</protein>
<dbReference type="EMBL" id="QJKJ01001183">
    <property type="protein sequence ID" value="RDY08912.1"/>
    <property type="molecule type" value="Genomic_DNA"/>
</dbReference>
<dbReference type="InterPro" id="IPR035669">
    <property type="entry name" value="SGNH_plant_lipase-like"/>
</dbReference>
<dbReference type="PANTHER" id="PTHR22835">
    <property type="entry name" value="ZINC FINGER FYVE DOMAIN CONTAINING PROTEIN"/>
    <property type="match status" value="1"/>
</dbReference>
<dbReference type="Gene3D" id="3.40.50.1110">
    <property type="entry name" value="SGNH hydrolase"/>
    <property type="match status" value="2"/>
</dbReference>
<evidence type="ECO:0000256" key="4">
    <source>
        <dbReference type="ARBA" id="ARBA00023180"/>
    </source>
</evidence>
<sequence length="574" mass="64070">MECGRVREFRCYRSHGVRCELLCREGHSYHNQLFFDNSNELVQGFASCSLQFFHSLGARTLMVPGNLPLGCNKNQYGCLKWINEFFEYYNHKLQSELDKFRRLHPYVNIIYADYYNAALELYHDPTKFGFFTGLKICCGIGGPYNYNASATCGNPGAIACDDPSHCIGCDGLHLTEAAHRLMVEGCYTTLFSFGDSLTDTGNLYYISPPQSPDCLLPPYGQTHFHRPNGRCSDGRLILDFLGIPSYPLAFSTHFFHQNSFFVNVFREAESLRLPYVEPYLGFKNGAVNRRNIEQGVNFAVAGATALGRGFFEEKGFSVDVATNFSLGVQLDWFKDLLPSLCNSSSGCKKVVGSSLFIVGEIGGNDYGYPLSKTTAIEDLVTYIPQVISVITSAIRELIDLGAVTFMVPGMLPLGCNSAYLTRFATIDEEEYDHAGCLKWLNMFFAYHNELLQIELNQLRVLYPLANIIYADYFNAALQLYNSPEQFGFGGNVLKVCCGGGGPYNFNDTAKCGDTGVIVCDDPSQYVSWDGYHLTESAYRWITKGLLDGPYTIPKFNVPCFTGETIGDFNSYAVK</sequence>
<keyword evidence="2" id="KW-0732">Signal</keyword>
<organism evidence="5 6">
    <name type="scientific">Mucuna pruriens</name>
    <name type="common">Velvet bean</name>
    <name type="synonym">Dolichos pruriens</name>
    <dbReference type="NCBI Taxonomy" id="157652"/>
    <lineage>
        <taxon>Eukaryota</taxon>
        <taxon>Viridiplantae</taxon>
        <taxon>Streptophyta</taxon>
        <taxon>Embryophyta</taxon>
        <taxon>Tracheophyta</taxon>
        <taxon>Spermatophyta</taxon>
        <taxon>Magnoliopsida</taxon>
        <taxon>eudicotyledons</taxon>
        <taxon>Gunneridae</taxon>
        <taxon>Pentapetalae</taxon>
        <taxon>rosids</taxon>
        <taxon>fabids</taxon>
        <taxon>Fabales</taxon>
        <taxon>Fabaceae</taxon>
        <taxon>Papilionoideae</taxon>
        <taxon>50 kb inversion clade</taxon>
        <taxon>NPAAA clade</taxon>
        <taxon>indigoferoid/millettioid clade</taxon>
        <taxon>Phaseoleae</taxon>
        <taxon>Mucuna</taxon>
    </lineage>
</organism>
<feature type="non-terminal residue" evidence="5">
    <location>
        <position position="1"/>
    </location>
</feature>
<keyword evidence="4" id="KW-0325">Glycoprotein</keyword>
<dbReference type="SUPFAM" id="SSF52266">
    <property type="entry name" value="SGNH hydrolase"/>
    <property type="match status" value="1"/>
</dbReference>
<dbReference type="CDD" id="cd01837">
    <property type="entry name" value="SGNH_plant_lipase_like"/>
    <property type="match status" value="1"/>
</dbReference>
<gene>
    <name evidence="5" type="ORF">CR513_06799</name>
</gene>
<keyword evidence="3" id="KW-0378">Hydrolase</keyword>
<evidence type="ECO:0000256" key="3">
    <source>
        <dbReference type="ARBA" id="ARBA00022801"/>
    </source>
</evidence>
<dbReference type="GO" id="GO:0016788">
    <property type="term" value="F:hydrolase activity, acting on ester bonds"/>
    <property type="evidence" value="ECO:0007669"/>
    <property type="project" value="InterPro"/>
</dbReference>
<accession>A0A371I1J6</accession>
<dbReference type="OrthoDB" id="1600564at2759"/>
<dbReference type="InterPro" id="IPR036514">
    <property type="entry name" value="SGNH_hydro_sf"/>
</dbReference>
<keyword evidence="6" id="KW-1185">Reference proteome</keyword>
<dbReference type="AlphaFoldDB" id="A0A371I1J6"/>
<comment type="caution">
    <text evidence="5">The sequence shown here is derived from an EMBL/GenBank/DDBJ whole genome shotgun (WGS) entry which is preliminary data.</text>
</comment>
<dbReference type="InterPro" id="IPR001087">
    <property type="entry name" value="GDSL"/>
</dbReference>
<evidence type="ECO:0000313" key="6">
    <source>
        <dbReference type="Proteomes" id="UP000257109"/>
    </source>
</evidence>
<reference evidence="5" key="1">
    <citation type="submission" date="2018-05" db="EMBL/GenBank/DDBJ databases">
        <title>Draft genome of Mucuna pruriens seed.</title>
        <authorList>
            <person name="Nnadi N.E."/>
            <person name="Vos R."/>
            <person name="Hasami M.H."/>
            <person name="Devisetty U.K."/>
            <person name="Aguiy J.C."/>
        </authorList>
    </citation>
    <scope>NUCLEOTIDE SEQUENCE [LARGE SCALE GENOMIC DNA]</scope>
    <source>
        <strain evidence="5">JCA_2017</strain>
    </source>
</reference>
<name>A0A371I1J6_MUCPR</name>
<dbReference type="Pfam" id="PF00657">
    <property type="entry name" value="Lipase_GDSL"/>
    <property type="match status" value="2"/>
</dbReference>
<comment type="similarity">
    <text evidence="1">Belongs to the 'GDSL' lipolytic enzyme family.</text>
</comment>
<dbReference type="Proteomes" id="UP000257109">
    <property type="component" value="Unassembled WGS sequence"/>
</dbReference>
<evidence type="ECO:0000256" key="2">
    <source>
        <dbReference type="ARBA" id="ARBA00022729"/>
    </source>
</evidence>
<dbReference type="PANTHER" id="PTHR22835:SF683">
    <property type="entry name" value="OS05G0506800 PROTEIN"/>
    <property type="match status" value="1"/>
</dbReference>
<evidence type="ECO:0000313" key="5">
    <source>
        <dbReference type="EMBL" id="RDY08912.1"/>
    </source>
</evidence>